<accession>A0A5S3WXD9</accession>
<gene>
    <name evidence="1" type="ORF">CWB98_15930</name>
</gene>
<dbReference type="InterPro" id="IPR001387">
    <property type="entry name" value="Cro/C1-type_HTH"/>
</dbReference>
<sequence>MKQYMYAKPRLLTQQKRTPMGADILRFARRLRGYTQAESAAHYGVEERTLRRWENKEYSPRWNDVVGLVEDVYSLDILEVIGKINDDDTTNH</sequence>
<dbReference type="Proteomes" id="UP000306719">
    <property type="component" value="Unassembled WGS sequence"/>
</dbReference>
<reference evidence="1 2" key="1">
    <citation type="submission" date="2018-01" db="EMBL/GenBank/DDBJ databases">
        <authorList>
            <person name="Paulsen S."/>
            <person name="Gram L.K."/>
        </authorList>
    </citation>
    <scope>NUCLEOTIDE SEQUENCE [LARGE SCALE GENOMIC DNA]</scope>
    <source>
        <strain evidence="1 2">S2599</strain>
    </source>
</reference>
<dbReference type="AlphaFoldDB" id="A0A5S3WXD9"/>
<dbReference type="OrthoDB" id="6268287at2"/>
<evidence type="ECO:0000313" key="1">
    <source>
        <dbReference type="EMBL" id="TMP35504.1"/>
    </source>
</evidence>
<organism evidence="1 2">
    <name type="scientific">Pseudoalteromonas rubra</name>
    <dbReference type="NCBI Taxonomy" id="43658"/>
    <lineage>
        <taxon>Bacteria</taxon>
        <taxon>Pseudomonadati</taxon>
        <taxon>Pseudomonadota</taxon>
        <taxon>Gammaproteobacteria</taxon>
        <taxon>Alteromonadales</taxon>
        <taxon>Pseudoalteromonadaceae</taxon>
        <taxon>Pseudoalteromonas</taxon>
    </lineage>
</organism>
<dbReference type="CDD" id="cd00093">
    <property type="entry name" value="HTH_XRE"/>
    <property type="match status" value="1"/>
</dbReference>
<comment type="caution">
    <text evidence="1">The sequence shown here is derived from an EMBL/GenBank/DDBJ whole genome shotgun (WGS) entry which is preliminary data.</text>
</comment>
<dbReference type="InterPro" id="IPR010982">
    <property type="entry name" value="Lambda_DNA-bd_dom_sf"/>
</dbReference>
<dbReference type="SUPFAM" id="SSF47413">
    <property type="entry name" value="lambda repressor-like DNA-binding domains"/>
    <property type="match status" value="1"/>
</dbReference>
<dbReference type="EMBL" id="PNCJ01000023">
    <property type="protein sequence ID" value="TMP35504.1"/>
    <property type="molecule type" value="Genomic_DNA"/>
</dbReference>
<reference evidence="2" key="2">
    <citation type="submission" date="2019-06" db="EMBL/GenBank/DDBJ databases">
        <title>Co-occurence of chitin degradation, pigmentation and bioactivity in marine Pseudoalteromonas.</title>
        <authorList>
            <person name="Sonnenschein E.C."/>
            <person name="Bech P.K."/>
        </authorList>
    </citation>
    <scope>NUCLEOTIDE SEQUENCE [LARGE SCALE GENOMIC DNA]</scope>
    <source>
        <strain evidence="2">S2599</strain>
    </source>
</reference>
<proteinExistence type="predicted"/>
<dbReference type="GO" id="GO:0003677">
    <property type="term" value="F:DNA binding"/>
    <property type="evidence" value="ECO:0007669"/>
    <property type="project" value="InterPro"/>
</dbReference>
<evidence type="ECO:0000313" key="2">
    <source>
        <dbReference type="Proteomes" id="UP000306719"/>
    </source>
</evidence>
<dbReference type="RefSeq" id="WP_138545731.1">
    <property type="nucleotide sequence ID" value="NZ_PNCJ01000023.1"/>
</dbReference>
<name>A0A5S3WXD9_9GAMM</name>
<protein>
    <submittedName>
        <fullName evidence="1">XRE family transcriptional regulator</fullName>
    </submittedName>
</protein>
<dbReference type="Gene3D" id="1.10.260.40">
    <property type="entry name" value="lambda repressor-like DNA-binding domains"/>
    <property type="match status" value="1"/>
</dbReference>